<dbReference type="RefSeq" id="WP_089880983.1">
    <property type="nucleotide sequence ID" value="NZ_FNPF01000004.1"/>
</dbReference>
<feature type="chain" id="PRO_5011587008" description="DUF3859 domain-containing protein" evidence="1">
    <location>
        <begin position="18"/>
        <end position="182"/>
    </location>
</feature>
<evidence type="ECO:0000256" key="1">
    <source>
        <dbReference type="SAM" id="SignalP"/>
    </source>
</evidence>
<dbReference type="OrthoDB" id="7864302at2"/>
<protein>
    <recommendedName>
        <fullName evidence="2">DUF3859 domain-containing protein</fullName>
    </recommendedName>
</protein>
<keyword evidence="1" id="KW-0732">Signal</keyword>
<evidence type="ECO:0000259" key="2">
    <source>
        <dbReference type="Pfam" id="PF12975"/>
    </source>
</evidence>
<evidence type="ECO:0000313" key="4">
    <source>
        <dbReference type="Proteomes" id="UP000199286"/>
    </source>
</evidence>
<name>A0A1H3HNH0_9RHOB</name>
<organism evidence="3 4">
    <name type="scientific">Citreimonas salinaria</name>
    <dbReference type="NCBI Taxonomy" id="321339"/>
    <lineage>
        <taxon>Bacteria</taxon>
        <taxon>Pseudomonadati</taxon>
        <taxon>Pseudomonadota</taxon>
        <taxon>Alphaproteobacteria</taxon>
        <taxon>Rhodobacterales</taxon>
        <taxon>Roseobacteraceae</taxon>
        <taxon>Citreimonas</taxon>
    </lineage>
</organism>
<dbReference type="Proteomes" id="UP000199286">
    <property type="component" value="Unassembled WGS sequence"/>
</dbReference>
<accession>A0A1H3HNH0</accession>
<reference evidence="3 4" key="1">
    <citation type="submission" date="2016-10" db="EMBL/GenBank/DDBJ databases">
        <authorList>
            <person name="de Groot N.N."/>
        </authorList>
    </citation>
    <scope>NUCLEOTIDE SEQUENCE [LARGE SCALE GENOMIC DNA]</scope>
    <source>
        <strain evidence="3 4">DSM 26880</strain>
    </source>
</reference>
<dbReference type="AlphaFoldDB" id="A0A1H3HNH0"/>
<dbReference type="Pfam" id="PF12975">
    <property type="entry name" value="DUF3859"/>
    <property type="match status" value="1"/>
</dbReference>
<dbReference type="EMBL" id="FNPF01000004">
    <property type="protein sequence ID" value="SDY16930.1"/>
    <property type="molecule type" value="Genomic_DNA"/>
</dbReference>
<gene>
    <name evidence="3" type="ORF">SAMN05444340_10451</name>
</gene>
<feature type="domain" description="DUF3859" evidence="2">
    <location>
        <begin position="38"/>
        <end position="162"/>
    </location>
</feature>
<sequence length="182" mass="19078">MRAILALALTLAAPVSAAGGDVVLQAQGDVEYGLTFDGYGVICQIETEGQRIAPDTESGVVNVVPQGRTFDVLTNVVPAEPGISFGIRTGGTAPALWAARVEVTHPPMGVQGITQQGWDYVPGDPSLNLFTFEYPYEAVKGEWTFRILAADGTVLAVQLFAVTDLSAAPAVAETCFAAEFTS</sequence>
<keyword evidence="4" id="KW-1185">Reference proteome</keyword>
<dbReference type="InterPro" id="IPR024331">
    <property type="entry name" value="DUF3859"/>
</dbReference>
<evidence type="ECO:0000313" key="3">
    <source>
        <dbReference type="EMBL" id="SDY16930.1"/>
    </source>
</evidence>
<proteinExistence type="predicted"/>
<dbReference type="STRING" id="321339.SAMN05444340_10451"/>
<feature type="signal peptide" evidence="1">
    <location>
        <begin position="1"/>
        <end position="17"/>
    </location>
</feature>
<dbReference type="Gene3D" id="2.60.40.2390">
    <property type="match status" value="1"/>
</dbReference>